<dbReference type="Proteomes" id="UP000177905">
    <property type="component" value="Unassembled WGS sequence"/>
</dbReference>
<dbReference type="SUPFAM" id="SSF56935">
    <property type="entry name" value="Porins"/>
    <property type="match status" value="1"/>
</dbReference>
<dbReference type="AlphaFoldDB" id="A0A1F4S4C4"/>
<sequence length="296" mass="32034">MKSISIGVNAQTGTFAGDYLKLNGNAKASAMGGAFIGVSDDPSATFWNPSGLSQIKRIEILSTYMNYFAGISYISFAFSSPVMESTLGLSVDYVNMGQIEETTPTNPTGTGRFFSPASLVIATSYARNVLNNLFLGGSFKLINDTIDTSNASGYGVDLGMLWNANAKGTFGITLKNIVGSLGNTAIPSNYGVGYSYKLDDILFAADLNLPSDDNMFANFGIEYSFEDSFFVRSGLTSKQTDNSSISFGIGFISKNIQFDYAFVPHSELDTTHQLTIKFMPDFTRKNPYLTPIIHPD</sequence>
<reference evidence="1 2" key="1">
    <citation type="journal article" date="2016" name="Nat. Commun.">
        <title>Thousands of microbial genomes shed light on interconnected biogeochemical processes in an aquifer system.</title>
        <authorList>
            <person name="Anantharaman K."/>
            <person name="Brown C.T."/>
            <person name="Hug L.A."/>
            <person name="Sharon I."/>
            <person name="Castelle C.J."/>
            <person name="Probst A.J."/>
            <person name="Thomas B.C."/>
            <person name="Singh A."/>
            <person name="Wilkins M.J."/>
            <person name="Karaoz U."/>
            <person name="Brodie E.L."/>
            <person name="Williams K.H."/>
            <person name="Hubbard S.S."/>
            <person name="Banfield J.F."/>
        </authorList>
    </citation>
    <scope>NUCLEOTIDE SEQUENCE [LARGE SCALE GENOMIC DNA]</scope>
</reference>
<dbReference type="Gene3D" id="2.40.160.60">
    <property type="entry name" value="Outer membrane protein transport protein (OMPP1/FadL/TodX)"/>
    <property type="match status" value="1"/>
</dbReference>
<organism evidence="1 2">
    <name type="scientific">candidate division WOR-1 bacterium RIFOXYB2_FULL_36_35</name>
    <dbReference type="NCBI Taxonomy" id="1802578"/>
    <lineage>
        <taxon>Bacteria</taxon>
        <taxon>Bacillati</taxon>
        <taxon>Saganbacteria</taxon>
    </lineage>
</organism>
<protein>
    <recommendedName>
        <fullName evidence="3">PorV/PorQ family protein</fullName>
    </recommendedName>
</protein>
<name>A0A1F4S4C4_UNCSA</name>
<evidence type="ECO:0000313" key="2">
    <source>
        <dbReference type="Proteomes" id="UP000177905"/>
    </source>
</evidence>
<evidence type="ECO:0000313" key="1">
    <source>
        <dbReference type="EMBL" id="OGC15260.1"/>
    </source>
</evidence>
<dbReference type="EMBL" id="MEUA01000023">
    <property type="protein sequence ID" value="OGC15260.1"/>
    <property type="molecule type" value="Genomic_DNA"/>
</dbReference>
<dbReference type="NCBIfam" id="NF033709">
    <property type="entry name" value="PorV_fam"/>
    <property type="match status" value="1"/>
</dbReference>
<gene>
    <name evidence="1" type="ORF">A2290_03195</name>
</gene>
<proteinExistence type="predicted"/>
<accession>A0A1F4S4C4</accession>
<comment type="caution">
    <text evidence="1">The sequence shown here is derived from an EMBL/GenBank/DDBJ whole genome shotgun (WGS) entry which is preliminary data.</text>
</comment>
<evidence type="ECO:0008006" key="3">
    <source>
        <dbReference type="Google" id="ProtNLM"/>
    </source>
</evidence>